<proteinExistence type="predicted"/>
<sequence length="133" mass="14777">MSNDPTQPNMTVPYLGFLGNMSDLPIFDTDAGYPAIINKNHHPQPYTLKRGDRPLIAVKLLVGTAQINFTLLNGNTSAIVGEIPMSDASAPITYVPRNTQDEGNDSFVLEWDGLIQVHGYWTRVYRTVRNLSD</sequence>
<comment type="caution">
    <text evidence="1">The sequence shown here is derived from an EMBL/GenBank/DDBJ whole genome shotgun (WGS) entry which is preliminary data.</text>
</comment>
<name>A0A261XV39_9FUNG</name>
<reference evidence="1 2" key="1">
    <citation type="journal article" date="2017" name="Mycologia">
        <title>Bifiguratus adelaidae, gen. et sp. nov., a new member of Mucoromycotina in endophytic and soil-dwelling habitats.</title>
        <authorList>
            <person name="Torres-Cruz T.J."/>
            <person name="Billingsley Tobias T.L."/>
            <person name="Almatruk M."/>
            <person name="Hesse C."/>
            <person name="Kuske C.R."/>
            <person name="Desiro A."/>
            <person name="Benucci G.M."/>
            <person name="Bonito G."/>
            <person name="Stajich J.E."/>
            <person name="Dunlap C."/>
            <person name="Arnold A.E."/>
            <person name="Porras-Alfaro A."/>
        </authorList>
    </citation>
    <scope>NUCLEOTIDE SEQUENCE [LARGE SCALE GENOMIC DNA]</scope>
    <source>
        <strain evidence="1 2">AZ0501</strain>
    </source>
</reference>
<gene>
    <name evidence="1" type="ORF">BZG36_04718</name>
</gene>
<dbReference type="OrthoDB" id="10256524at2759"/>
<evidence type="ECO:0000313" key="1">
    <source>
        <dbReference type="EMBL" id="OZJ02212.1"/>
    </source>
</evidence>
<dbReference type="EMBL" id="MVBO01000176">
    <property type="protein sequence ID" value="OZJ02212.1"/>
    <property type="molecule type" value="Genomic_DNA"/>
</dbReference>
<dbReference type="Proteomes" id="UP000242875">
    <property type="component" value="Unassembled WGS sequence"/>
</dbReference>
<keyword evidence="2" id="KW-1185">Reference proteome</keyword>
<accession>A0A261XV39</accession>
<dbReference type="AlphaFoldDB" id="A0A261XV39"/>
<organism evidence="1 2">
    <name type="scientific">Bifiguratus adelaidae</name>
    <dbReference type="NCBI Taxonomy" id="1938954"/>
    <lineage>
        <taxon>Eukaryota</taxon>
        <taxon>Fungi</taxon>
        <taxon>Fungi incertae sedis</taxon>
        <taxon>Mucoromycota</taxon>
        <taxon>Mucoromycotina</taxon>
        <taxon>Endogonomycetes</taxon>
        <taxon>Endogonales</taxon>
        <taxon>Endogonales incertae sedis</taxon>
        <taxon>Bifiguratus</taxon>
    </lineage>
</organism>
<protein>
    <submittedName>
        <fullName evidence="1">Uncharacterized protein</fullName>
    </submittedName>
</protein>
<evidence type="ECO:0000313" key="2">
    <source>
        <dbReference type="Proteomes" id="UP000242875"/>
    </source>
</evidence>